<gene>
    <name evidence="10" type="ORF">HHU10_14640</name>
</gene>
<feature type="transmembrane region" description="Helical" evidence="8">
    <location>
        <begin position="89"/>
        <end position="108"/>
    </location>
</feature>
<dbReference type="InterPro" id="IPR036259">
    <property type="entry name" value="MFS_trans_sf"/>
</dbReference>
<dbReference type="NCBIfam" id="TIGR00449">
    <property type="entry name" value="tgt_general"/>
    <property type="match status" value="1"/>
</dbReference>
<feature type="domain" description="Major facilitator superfamily (MFS) profile" evidence="9">
    <location>
        <begin position="55"/>
        <end position="573"/>
    </location>
</feature>
<evidence type="ECO:0000256" key="8">
    <source>
        <dbReference type="SAM" id="Phobius"/>
    </source>
</evidence>
<evidence type="ECO:0000259" key="9">
    <source>
        <dbReference type="PROSITE" id="PS50850"/>
    </source>
</evidence>
<dbReference type="InterPro" id="IPR011701">
    <property type="entry name" value="MFS"/>
</dbReference>
<dbReference type="InterPro" id="IPR020846">
    <property type="entry name" value="MFS_dom"/>
</dbReference>
<accession>A0ABX1LIG3</accession>
<organism evidence="10 11">
    <name type="scientific">Tsukamurella columbiensis</name>
    <dbReference type="NCBI Taxonomy" id="128509"/>
    <lineage>
        <taxon>Bacteria</taxon>
        <taxon>Bacillati</taxon>
        <taxon>Actinomycetota</taxon>
        <taxon>Actinomycetes</taxon>
        <taxon>Mycobacteriales</taxon>
        <taxon>Tsukamurellaceae</taxon>
        <taxon>Tsukamurella</taxon>
    </lineage>
</organism>
<feature type="transmembrane region" description="Helical" evidence="8">
    <location>
        <begin position="145"/>
        <end position="166"/>
    </location>
</feature>
<feature type="region of interest" description="Disordered" evidence="7">
    <location>
        <begin position="1"/>
        <end position="42"/>
    </location>
</feature>
<feature type="transmembrane region" description="Helical" evidence="8">
    <location>
        <begin position="351"/>
        <end position="369"/>
    </location>
</feature>
<feature type="compositionally biased region" description="Basic and acidic residues" evidence="7">
    <location>
        <begin position="1"/>
        <end position="14"/>
    </location>
</feature>
<feature type="transmembrane region" description="Helical" evidence="8">
    <location>
        <begin position="381"/>
        <end position="400"/>
    </location>
</feature>
<dbReference type="Gene3D" id="1.20.1720.10">
    <property type="entry name" value="Multidrug resistance protein D"/>
    <property type="match status" value="1"/>
</dbReference>
<evidence type="ECO:0000256" key="6">
    <source>
        <dbReference type="ARBA" id="ARBA00023136"/>
    </source>
</evidence>
<evidence type="ECO:0000313" key="10">
    <source>
        <dbReference type="EMBL" id="NMD56853.1"/>
    </source>
</evidence>
<reference evidence="10 11" key="1">
    <citation type="submission" date="2020-04" db="EMBL/GenBank/DDBJ databases">
        <title>MicrobeNet Type strains.</title>
        <authorList>
            <person name="Nicholson A.C."/>
        </authorList>
    </citation>
    <scope>NUCLEOTIDE SEQUENCE [LARGE SCALE GENOMIC DNA]</scope>
    <source>
        <strain evidence="10 11">ATCC BAA-330</strain>
    </source>
</reference>
<name>A0ABX1LIG3_9ACTN</name>
<evidence type="ECO:0000256" key="1">
    <source>
        <dbReference type="ARBA" id="ARBA00004651"/>
    </source>
</evidence>
<dbReference type="Pfam" id="PF07690">
    <property type="entry name" value="MFS_1"/>
    <property type="match status" value="1"/>
</dbReference>
<feature type="transmembrane region" description="Helical" evidence="8">
    <location>
        <begin position="246"/>
        <end position="265"/>
    </location>
</feature>
<dbReference type="Gene3D" id="1.20.1250.20">
    <property type="entry name" value="MFS general substrate transporter like domains"/>
    <property type="match status" value="1"/>
</dbReference>
<sequence length="1052" mass="110660">MDRRGDRPVRHPREPGAGAVRAGPEADAGRRVTAATAPQEETAGAGLSHKQILYILSGLMTGMFLAALDQTIVSTAIRTIADDLNGYKLQAWVTTAYLITSTIVTPLYGKLSDIYGRKPFFMFAITVFVIGSLLCSTATSMYELAAFRAVQGLGAGGLMSLALTIIGDIVPPRERAKYQGYFLAVFGTSSVLGPVLGGLFSGADNILGISGWRWVFLVNVPIGIVALAVVYRVLRLPHTRREGVRIDWFGAVALSVGLVPLLIVAEQGQEWGWGSTRAIACYAIGAAGVLAFVGIEKLMGEDAIIPLRIFKNVIFAQGVLISMVVGAAMFGGISLLPQYFQVVRGASPTKAGFLMLPMVAGLMLGSILAGQMISRTGRYRIFPIIGAVLLTAGMFGMHYISADVEIGWVMAGAAVIGFGLGNLMQPLTLALQNILPPRDMGVSTAAATFFRQIGGTLGVAVFLSVLFSQMPNKMSTRMSDAAADPEYTAAVQRAAAGHDGPAAQDFAAKLVHGDSSAVSDVMSDTSALQKLPDTLVHPLKAGFADSMDVVFLAVTVLAAIGLVLVLFWKAVPLRTAPAIEATTPESGAAATPDSIEAAEITAAAESVAGTAATEETVTEPPTGPVPAPPPTPEQAAASRSEIDELRAQNASLAAELAELRTGYRAIAGNTRLRASGTTDPVRFAVEATGPDGARAGRMVLPRGEIETPAYIPVASRGAIAGLTPRELTGLGAVALTVDLHELYLQPGADVIEGAGGIGAAMAWNAPTIADTGTAAVAEQRKTRITDEGIAFRGRLDGSPHRWDPEETVRLAHRMGFDIAFALADADDPVRTERWARRALAEHAWQTADRHDTLSLWAAVTGGADPERRRSAARALRRLADEDRRAGGLGFGGYRIEGVTAPAQGTALLRAALGELEPDRPRYLGDITGPADLLAAIEAGVDLLDGVEPARAGAEGRVYTSTGVLDVTDPALRTDFRPLDPAEGRPGGTNRADAFTRAYVHHLFAANEGLAVTLCTLHNEHFFVSLAAAARRAIRNGGYPGFTAAFLRRFGKV</sequence>
<protein>
    <submittedName>
        <fullName evidence="10">DHA2 family efflux MFS transporter permease subunit</fullName>
    </submittedName>
</protein>
<dbReference type="EMBL" id="JABARZ010000014">
    <property type="protein sequence ID" value="NMD56853.1"/>
    <property type="molecule type" value="Genomic_DNA"/>
</dbReference>
<evidence type="ECO:0000313" key="11">
    <source>
        <dbReference type="Proteomes" id="UP000556611"/>
    </source>
</evidence>
<evidence type="ECO:0000256" key="7">
    <source>
        <dbReference type="SAM" id="MobiDB-lite"/>
    </source>
</evidence>
<evidence type="ECO:0000256" key="3">
    <source>
        <dbReference type="ARBA" id="ARBA00022475"/>
    </source>
</evidence>
<dbReference type="InterPro" id="IPR002616">
    <property type="entry name" value="tRNA_ribo_trans-like"/>
</dbReference>
<feature type="region of interest" description="Disordered" evidence="7">
    <location>
        <begin position="606"/>
        <end position="639"/>
    </location>
</feature>
<feature type="transmembrane region" description="Helical" evidence="8">
    <location>
        <begin position="120"/>
        <end position="139"/>
    </location>
</feature>
<dbReference type="Proteomes" id="UP000556611">
    <property type="component" value="Unassembled WGS sequence"/>
</dbReference>
<evidence type="ECO:0000256" key="5">
    <source>
        <dbReference type="ARBA" id="ARBA00022989"/>
    </source>
</evidence>
<keyword evidence="3" id="KW-1003">Cell membrane</keyword>
<proteinExistence type="predicted"/>
<dbReference type="PROSITE" id="PS50850">
    <property type="entry name" value="MFS"/>
    <property type="match status" value="1"/>
</dbReference>
<feature type="transmembrane region" description="Helical" evidence="8">
    <location>
        <begin position="178"/>
        <end position="200"/>
    </location>
</feature>
<feature type="transmembrane region" description="Helical" evidence="8">
    <location>
        <begin position="314"/>
        <end position="339"/>
    </location>
</feature>
<keyword evidence="11" id="KW-1185">Reference proteome</keyword>
<dbReference type="PANTHER" id="PTHR23501">
    <property type="entry name" value="MAJOR FACILITATOR SUPERFAMILY"/>
    <property type="match status" value="1"/>
</dbReference>
<feature type="transmembrane region" description="Helical" evidence="8">
    <location>
        <begin position="549"/>
        <end position="568"/>
    </location>
</feature>
<dbReference type="SUPFAM" id="SSF51713">
    <property type="entry name" value="tRNA-guanine transglycosylase"/>
    <property type="match status" value="1"/>
</dbReference>
<feature type="compositionally biased region" description="Low complexity" evidence="7">
    <location>
        <begin position="606"/>
        <end position="620"/>
    </location>
</feature>
<dbReference type="SUPFAM" id="SSF103473">
    <property type="entry name" value="MFS general substrate transporter"/>
    <property type="match status" value="1"/>
</dbReference>
<comment type="subcellular location">
    <subcellularLocation>
        <location evidence="1">Cell membrane</location>
        <topology evidence="1">Multi-pass membrane protein</topology>
    </subcellularLocation>
</comment>
<keyword evidence="5 8" id="KW-1133">Transmembrane helix</keyword>
<dbReference type="PANTHER" id="PTHR23501:SF197">
    <property type="entry name" value="COMD"/>
    <property type="match status" value="1"/>
</dbReference>
<dbReference type="Gene3D" id="3.20.20.105">
    <property type="entry name" value="Queuine tRNA-ribosyltransferase-like"/>
    <property type="match status" value="1"/>
</dbReference>
<dbReference type="InterPro" id="IPR036511">
    <property type="entry name" value="TGT-like_sf"/>
</dbReference>
<keyword evidence="4 8" id="KW-0812">Transmembrane</keyword>
<keyword evidence="6 8" id="KW-0472">Membrane</keyword>
<dbReference type="NCBIfam" id="TIGR00711">
    <property type="entry name" value="efflux_EmrB"/>
    <property type="match status" value="1"/>
</dbReference>
<evidence type="ECO:0000256" key="2">
    <source>
        <dbReference type="ARBA" id="ARBA00022448"/>
    </source>
</evidence>
<feature type="transmembrane region" description="Helical" evidence="8">
    <location>
        <begin position="52"/>
        <end position="77"/>
    </location>
</feature>
<comment type="caution">
    <text evidence="10">The sequence shown here is derived from an EMBL/GenBank/DDBJ whole genome shotgun (WGS) entry which is preliminary data.</text>
</comment>
<feature type="transmembrane region" description="Helical" evidence="8">
    <location>
        <begin position="212"/>
        <end position="234"/>
    </location>
</feature>
<dbReference type="Pfam" id="PF01702">
    <property type="entry name" value="TGT"/>
    <property type="match status" value="1"/>
</dbReference>
<keyword evidence="2" id="KW-0813">Transport</keyword>
<dbReference type="InterPro" id="IPR004638">
    <property type="entry name" value="EmrB-like"/>
</dbReference>
<feature type="compositionally biased region" description="Pro residues" evidence="7">
    <location>
        <begin position="621"/>
        <end position="632"/>
    </location>
</feature>
<dbReference type="CDD" id="cd17502">
    <property type="entry name" value="MFS_Azr1_MDR_like"/>
    <property type="match status" value="1"/>
</dbReference>
<evidence type="ECO:0000256" key="4">
    <source>
        <dbReference type="ARBA" id="ARBA00022692"/>
    </source>
</evidence>
<feature type="transmembrane region" description="Helical" evidence="8">
    <location>
        <begin position="271"/>
        <end position="293"/>
    </location>
</feature>
<feature type="transmembrane region" description="Helical" evidence="8">
    <location>
        <begin position="445"/>
        <end position="467"/>
    </location>
</feature>